<dbReference type="InterPro" id="IPR052157">
    <property type="entry name" value="BCAA_transport_permease"/>
</dbReference>
<dbReference type="EMBL" id="JALIDZ010000008">
    <property type="protein sequence ID" value="MCT8973591.1"/>
    <property type="molecule type" value="Genomic_DNA"/>
</dbReference>
<evidence type="ECO:0000313" key="10">
    <source>
        <dbReference type="EMBL" id="MCT8973591.1"/>
    </source>
</evidence>
<dbReference type="PANTHER" id="PTHR11795">
    <property type="entry name" value="BRANCHED-CHAIN AMINO ACID TRANSPORT SYSTEM PERMEASE PROTEIN LIVH"/>
    <property type="match status" value="1"/>
</dbReference>
<gene>
    <name evidence="10" type="ORF">MUB46_17145</name>
</gene>
<comment type="caution">
    <text evidence="10">The sequence shown here is derived from an EMBL/GenBank/DDBJ whole genome shotgun (WGS) entry which is preliminary data.</text>
</comment>
<evidence type="ECO:0000256" key="8">
    <source>
        <dbReference type="ARBA" id="ARBA00037998"/>
    </source>
</evidence>
<dbReference type="RefSeq" id="WP_261617175.1">
    <property type="nucleotide sequence ID" value="NZ_JALIDZ010000008.1"/>
</dbReference>
<feature type="transmembrane region" description="Helical" evidence="9">
    <location>
        <begin position="141"/>
        <end position="163"/>
    </location>
</feature>
<comment type="similarity">
    <text evidence="8">Belongs to the binding-protein-dependent transport system permease family. LivHM subfamily.</text>
</comment>
<keyword evidence="3" id="KW-1003">Cell membrane</keyword>
<keyword evidence="6 9" id="KW-1133">Transmembrane helix</keyword>
<reference evidence="10 11" key="1">
    <citation type="submission" date="2022-04" db="EMBL/GenBank/DDBJ databases">
        <authorList>
            <person name="Ye Y.-Q."/>
            <person name="Du Z.-J."/>
        </authorList>
    </citation>
    <scope>NUCLEOTIDE SEQUENCE [LARGE SCALE GENOMIC DNA]</scope>
    <source>
        <strain evidence="10 11">A6E488</strain>
    </source>
</reference>
<evidence type="ECO:0000256" key="5">
    <source>
        <dbReference type="ARBA" id="ARBA00022970"/>
    </source>
</evidence>
<keyword evidence="5" id="KW-0029">Amino-acid transport</keyword>
<feature type="transmembrane region" description="Helical" evidence="9">
    <location>
        <begin position="219"/>
        <end position="236"/>
    </location>
</feature>
<comment type="subcellular location">
    <subcellularLocation>
        <location evidence="1">Cell membrane</location>
        <topology evidence="1">Multi-pass membrane protein</topology>
    </subcellularLocation>
</comment>
<dbReference type="GO" id="GO:0006865">
    <property type="term" value="P:amino acid transport"/>
    <property type="evidence" value="ECO:0007669"/>
    <property type="project" value="UniProtKB-KW"/>
</dbReference>
<proteinExistence type="inferred from homology"/>
<evidence type="ECO:0000256" key="4">
    <source>
        <dbReference type="ARBA" id="ARBA00022692"/>
    </source>
</evidence>
<keyword evidence="2" id="KW-0813">Transport</keyword>
<evidence type="ECO:0000256" key="3">
    <source>
        <dbReference type="ARBA" id="ARBA00022475"/>
    </source>
</evidence>
<feature type="transmembrane region" description="Helical" evidence="9">
    <location>
        <begin position="12"/>
        <end position="35"/>
    </location>
</feature>
<feature type="transmembrane region" description="Helical" evidence="9">
    <location>
        <begin position="66"/>
        <end position="85"/>
    </location>
</feature>
<dbReference type="GO" id="GO:0005886">
    <property type="term" value="C:plasma membrane"/>
    <property type="evidence" value="ECO:0007669"/>
    <property type="project" value="UniProtKB-SubCell"/>
</dbReference>
<evidence type="ECO:0000256" key="7">
    <source>
        <dbReference type="ARBA" id="ARBA00023136"/>
    </source>
</evidence>
<dbReference type="CDD" id="cd06582">
    <property type="entry name" value="TM_PBP1_LivH_like"/>
    <property type="match status" value="1"/>
</dbReference>
<evidence type="ECO:0000256" key="2">
    <source>
        <dbReference type="ARBA" id="ARBA00022448"/>
    </source>
</evidence>
<evidence type="ECO:0000256" key="9">
    <source>
        <dbReference type="SAM" id="Phobius"/>
    </source>
</evidence>
<keyword evidence="11" id="KW-1185">Reference proteome</keyword>
<protein>
    <submittedName>
        <fullName evidence="10">Branched-chain amino acid ABC transporter permease</fullName>
    </submittedName>
</protein>
<feature type="transmembrane region" description="Helical" evidence="9">
    <location>
        <begin position="97"/>
        <end position="115"/>
    </location>
</feature>
<dbReference type="Pfam" id="PF02653">
    <property type="entry name" value="BPD_transp_2"/>
    <property type="match status" value="1"/>
</dbReference>
<feature type="transmembrane region" description="Helical" evidence="9">
    <location>
        <begin position="266"/>
        <end position="285"/>
    </location>
</feature>
<accession>A0AAW5R4H8</accession>
<dbReference type="AlphaFoldDB" id="A0AAW5R4H8"/>
<dbReference type="InterPro" id="IPR001851">
    <property type="entry name" value="ABC_transp_permease"/>
</dbReference>
<organism evidence="10 11">
    <name type="scientific">Microbaculum marinisediminis</name>
    <dbReference type="NCBI Taxonomy" id="2931392"/>
    <lineage>
        <taxon>Bacteria</taxon>
        <taxon>Pseudomonadati</taxon>
        <taxon>Pseudomonadota</taxon>
        <taxon>Alphaproteobacteria</taxon>
        <taxon>Hyphomicrobiales</taxon>
        <taxon>Tepidamorphaceae</taxon>
        <taxon>Microbaculum</taxon>
    </lineage>
</organism>
<dbReference type="Proteomes" id="UP001320898">
    <property type="component" value="Unassembled WGS sequence"/>
</dbReference>
<feature type="transmembrane region" description="Helical" evidence="9">
    <location>
        <begin position="183"/>
        <end position="207"/>
    </location>
</feature>
<evidence type="ECO:0000256" key="1">
    <source>
        <dbReference type="ARBA" id="ARBA00004651"/>
    </source>
</evidence>
<keyword evidence="7 9" id="KW-0472">Membrane</keyword>
<sequence length="288" mass="30662">MGAQILGVLFDGFAYGMLLFLLSVGLSVTLGLMNFINLAHGAFAMIGGYVAVTLMNYLGWPFLASLPMAFLAAAIVSVALERTLFRRLYTSDPLQQVLFTIGLVFVISAIAAYLFTTEVQPVRVPDYLRGSIEAIDYTFGVYRIFLIAVALVITALLVIGLEYTRFGAMVRAAVDNQRMASGLGIDVETVFAITFALGSGLAGLGGALSIEIVGLDPSFAFHYLVYMLIVVAVGGLGSIRGSFVAATLLGIGDVAGKYYVPEIGAFLIYGLMIGILFFVPLGLFGKRA</sequence>
<evidence type="ECO:0000256" key="6">
    <source>
        <dbReference type="ARBA" id="ARBA00022989"/>
    </source>
</evidence>
<dbReference type="PANTHER" id="PTHR11795:SF442">
    <property type="entry name" value="ABC TRANSPORTER ATP-BINDING PROTEIN"/>
    <property type="match status" value="1"/>
</dbReference>
<name>A0AAW5R4H8_9HYPH</name>
<dbReference type="GO" id="GO:0022857">
    <property type="term" value="F:transmembrane transporter activity"/>
    <property type="evidence" value="ECO:0007669"/>
    <property type="project" value="InterPro"/>
</dbReference>
<evidence type="ECO:0000313" key="11">
    <source>
        <dbReference type="Proteomes" id="UP001320898"/>
    </source>
</evidence>
<keyword evidence="4 9" id="KW-0812">Transmembrane</keyword>